<feature type="transmembrane region" description="Helical" evidence="7">
    <location>
        <begin position="289"/>
        <end position="309"/>
    </location>
</feature>
<name>A0A3S3T0T5_9HYPH</name>
<keyword evidence="5 7" id="KW-1133">Transmembrane helix</keyword>
<feature type="transmembrane region" description="Helical" evidence="7">
    <location>
        <begin position="357"/>
        <end position="378"/>
    </location>
</feature>
<keyword evidence="4 7" id="KW-0812">Transmembrane</keyword>
<dbReference type="Proteomes" id="UP000287687">
    <property type="component" value="Unassembled WGS sequence"/>
</dbReference>
<evidence type="ECO:0000256" key="1">
    <source>
        <dbReference type="ARBA" id="ARBA00004651"/>
    </source>
</evidence>
<dbReference type="Pfam" id="PF13440">
    <property type="entry name" value="Polysacc_synt_3"/>
    <property type="match status" value="1"/>
</dbReference>
<dbReference type="OrthoDB" id="7605542at2"/>
<feature type="transmembrane region" description="Helical" evidence="7">
    <location>
        <begin position="47"/>
        <end position="71"/>
    </location>
</feature>
<dbReference type="EMBL" id="SBIP01000002">
    <property type="protein sequence ID" value="RWX79318.1"/>
    <property type="molecule type" value="Genomic_DNA"/>
</dbReference>
<feature type="transmembrane region" description="Helical" evidence="7">
    <location>
        <begin position="117"/>
        <end position="138"/>
    </location>
</feature>
<keyword evidence="9" id="KW-1185">Reference proteome</keyword>
<feature type="transmembrane region" description="Helical" evidence="7">
    <location>
        <begin position="321"/>
        <end position="345"/>
    </location>
</feature>
<feature type="transmembrane region" description="Helical" evidence="7">
    <location>
        <begin position="411"/>
        <end position="435"/>
    </location>
</feature>
<evidence type="ECO:0000313" key="8">
    <source>
        <dbReference type="EMBL" id="RWX79318.1"/>
    </source>
</evidence>
<feature type="transmembrane region" description="Helical" evidence="7">
    <location>
        <begin position="384"/>
        <end position="404"/>
    </location>
</feature>
<evidence type="ECO:0000313" key="9">
    <source>
        <dbReference type="Proteomes" id="UP000287687"/>
    </source>
</evidence>
<keyword evidence="3" id="KW-1003">Cell membrane</keyword>
<comment type="similarity">
    <text evidence="2">Belongs to the polysaccharide synthase family.</text>
</comment>
<comment type="subcellular location">
    <subcellularLocation>
        <location evidence="1">Cell membrane</location>
        <topology evidence="1">Multi-pass membrane protein</topology>
    </subcellularLocation>
</comment>
<dbReference type="CDD" id="cd13127">
    <property type="entry name" value="MATE_tuaB_like"/>
    <property type="match status" value="1"/>
</dbReference>
<evidence type="ECO:0000256" key="7">
    <source>
        <dbReference type="SAM" id="Phobius"/>
    </source>
</evidence>
<dbReference type="GO" id="GO:0005886">
    <property type="term" value="C:plasma membrane"/>
    <property type="evidence" value="ECO:0007669"/>
    <property type="project" value="UniProtKB-SubCell"/>
</dbReference>
<accession>A0A3S3T0T5</accession>
<evidence type="ECO:0000256" key="3">
    <source>
        <dbReference type="ARBA" id="ARBA00022475"/>
    </source>
</evidence>
<evidence type="ECO:0000256" key="5">
    <source>
        <dbReference type="ARBA" id="ARBA00022989"/>
    </source>
</evidence>
<dbReference type="RefSeq" id="WP_128443292.1">
    <property type="nucleotide sequence ID" value="NZ_SBIP01000002.1"/>
</dbReference>
<dbReference type="PANTHER" id="PTHR30250">
    <property type="entry name" value="PST FAMILY PREDICTED COLANIC ACID TRANSPORTER"/>
    <property type="match status" value="1"/>
</dbReference>
<feature type="transmembrane region" description="Helical" evidence="7">
    <location>
        <begin position="158"/>
        <end position="180"/>
    </location>
</feature>
<proteinExistence type="inferred from homology"/>
<organism evidence="8 9">
    <name type="scientific">Neorhizobium lilium</name>
    <dbReference type="NCBI Taxonomy" id="2503024"/>
    <lineage>
        <taxon>Bacteria</taxon>
        <taxon>Pseudomonadati</taxon>
        <taxon>Pseudomonadota</taxon>
        <taxon>Alphaproteobacteria</taxon>
        <taxon>Hyphomicrobiales</taxon>
        <taxon>Rhizobiaceae</taxon>
        <taxon>Rhizobium/Agrobacterium group</taxon>
        <taxon>Neorhizobium</taxon>
    </lineage>
</organism>
<feature type="transmembrane region" description="Helical" evidence="7">
    <location>
        <begin position="260"/>
        <end position="277"/>
    </location>
</feature>
<sequence length="494" mass="52798">MAPTQGVKSITTNVGWSVLSKTATFGLKFVTVPILARLLTPEDFGSVAVALTVVQFLAMIGGAGLTSALIVDRDGDLDTVHTVFWSNLAMAVAMALILFFGADVLATMMGAPNSAGLLRIMALLIPLQLTADVAYSLLAREMNFSKDAILSTVSEVTAALVALGLALLGFGVWALVVQLFSSAAIRLFGLYAITRYAPRLVIRPARILPLLRYSSGLMGSEMANFVTFQAPMVVIARILGLADAGAYSAANRFASIPNQVVLSAVMGVLFPAFSLMGDDRKRRSEALMFSTQAMTVVLAPAMFGLWAVAEPAMLVLFGPQWAYAWPVLGLLSLSKAIITPCSTFIPYLKGTGHSRVLFWSAVLRAIATTAAIAGGAYYGSLVDAMIGLCIVNAVTLVGYSWAVFRVDKIPFFWGLLTSSRSMITSFIMAIGVRVFLHTFSAQLTSPYLQVLAGAAVGAVLYAILFLLTEMRLIRKIVDLVRRRRGRPATEPSSA</sequence>
<comment type="caution">
    <text evidence="8">The sequence shown here is derived from an EMBL/GenBank/DDBJ whole genome shotgun (WGS) entry which is preliminary data.</text>
</comment>
<evidence type="ECO:0000256" key="2">
    <source>
        <dbReference type="ARBA" id="ARBA00007430"/>
    </source>
</evidence>
<dbReference type="InterPro" id="IPR050833">
    <property type="entry name" value="Poly_Biosynth_Transport"/>
</dbReference>
<dbReference type="PANTHER" id="PTHR30250:SF10">
    <property type="entry name" value="LIPOPOLYSACCHARIDE BIOSYNTHESIS PROTEIN WZXC"/>
    <property type="match status" value="1"/>
</dbReference>
<reference evidence="8 9" key="1">
    <citation type="submission" date="2019-01" db="EMBL/GenBank/DDBJ databases">
        <title>The draft genome of Rhizobium sp. 24NR.</title>
        <authorList>
            <person name="Liu L."/>
            <person name="Liang L."/>
            <person name="Shi S."/>
            <person name="Xu L."/>
            <person name="Wang X."/>
            <person name="Li L."/>
            <person name="Zhang X."/>
        </authorList>
    </citation>
    <scope>NUCLEOTIDE SEQUENCE [LARGE SCALE GENOMIC DNA]</scope>
    <source>
        <strain evidence="8 9">24NR</strain>
    </source>
</reference>
<gene>
    <name evidence="8" type="ORF">EPK99_12285</name>
</gene>
<feature type="transmembrane region" description="Helical" evidence="7">
    <location>
        <begin position="83"/>
        <end position="105"/>
    </location>
</feature>
<feature type="transmembrane region" description="Helical" evidence="7">
    <location>
        <begin position="447"/>
        <end position="467"/>
    </location>
</feature>
<protein>
    <submittedName>
        <fullName evidence="8">Lipopolysaccharide biosynthesis protein</fullName>
    </submittedName>
</protein>
<dbReference type="AlphaFoldDB" id="A0A3S3T0T5"/>
<keyword evidence="6 7" id="KW-0472">Membrane</keyword>
<evidence type="ECO:0000256" key="4">
    <source>
        <dbReference type="ARBA" id="ARBA00022692"/>
    </source>
</evidence>
<evidence type="ECO:0000256" key="6">
    <source>
        <dbReference type="ARBA" id="ARBA00023136"/>
    </source>
</evidence>